<dbReference type="Proteomes" id="UP001241605">
    <property type="component" value="Chromosome"/>
</dbReference>
<proteinExistence type="predicted"/>
<feature type="region of interest" description="Disordered" evidence="1">
    <location>
        <begin position="26"/>
        <end position="79"/>
    </location>
</feature>
<protein>
    <submittedName>
        <fullName evidence="2">Uncharacterized protein</fullName>
    </submittedName>
</protein>
<dbReference type="RefSeq" id="WP_282301683.1">
    <property type="nucleotide sequence ID" value="NZ_CP124616.1"/>
</dbReference>
<name>A0ABY8QM22_9RHOB</name>
<evidence type="ECO:0000256" key="1">
    <source>
        <dbReference type="SAM" id="MobiDB-lite"/>
    </source>
</evidence>
<feature type="compositionally biased region" description="Acidic residues" evidence="1">
    <location>
        <begin position="47"/>
        <end position="57"/>
    </location>
</feature>
<feature type="compositionally biased region" description="Low complexity" evidence="1">
    <location>
        <begin position="35"/>
        <end position="46"/>
    </location>
</feature>
<evidence type="ECO:0000313" key="3">
    <source>
        <dbReference type="Proteomes" id="UP001241605"/>
    </source>
</evidence>
<evidence type="ECO:0000313" key="2">
    <source>
        <dbReference type="EMBL" id="WGW05046.1"/>
    </source>
</evidence>
<feature type="compositionally biased region" description="Basic and acidic residues" evidence="1">
    <location>
        <begin position="58"/>
        <end position="71"/>
    </location>
</feature>
<reference evidence="2 3" key="1">
    <citation type="submission" date="2023-05" db="EMBL/GenBank/DDBJ databases">
        <title>YMD87, complete Genome.</title>
        <authorList>
            <person name="Zhang J."/>
            <person name="Xu X."/>
        </authorList>
    </citation>
    <scope>NUCLEOTIDE SEQUENCE [LARGE SCALE GENOMIC DNA]</scope>
    <source>
        <strain evidence="2 3">YMD87</strain>
    </source>
</reference>
<organism evidence="2 3">
    <name type="scientific">Tropicibacter oceani</name>
    <dbReference type="NCBI Taxonomy" id="3058420"/>
    <lineage>
        <taxon>Bacteria</taxon>
        <taxon>Pseudomonadati</taxon>
        <taxon>Pseudomonadota</taxon>
        <taxon>Alphaproteobacteria</taxon>
        <taxon>Rhodobacterales</taxon>
        <taxon>Roseobacteraceae</taxon>
        <taxon>Tropicibacter</taxon>
    </lineage>
</organism>
<sequence length="79" mass="8124">MPVGGMYTADLPICAVISAPAGTAAVVDSDGDGIPDAQDPDPYTPDAPDDGTDDGDGSENRHRFTNEEQERTNTQTSGG</sequence>
<accession>A0ABY8QM22</accession>
<keyword evidence="3" id="KW-1185">Reference proteome</keyword>
<gene>
    <name evidence="2" type="ORF">QF118_05715</name>
</gene>
<dbReference type="EMBL" id="CP124616">
    <property type="protein sequence ID" value="WGW05046.1"/>
    <property type="molecule type" value="Genomic_DNA"/>
</dbReference>